<dbReference type="PANTHER" id="PTHR43884">
    <property type="entry name" value="ACYL-COA DEHYDROGENASE"/>
    <property type="match status" value="1"/>
</dbReference>
<evidence type="ECO:0000256" key="2">
    <source>
        <dbReference type="ARBA" id="ARBA00009347"/>
    </source>
</evidence>
<dbReference type="Gene3D" id="2.40.110.10">
    <property type="entry name" value="Butyryl-CoA Dehydrogenase, subunit A, domain 2"/>
    <property type="match status" value="1"/>
</dbReference>
<dbReference type="SUPFAM" id="SSF56645">
    <property type="entry name" value="Acyl-CoA dehydrogenase NM domain-like"/>
    <property type="match status" value="1"/>
</dbReference>
<dbReference type="InterPro" id="IPR036250">
    <property type="entry name" value="AcylCo_DH-like_C"/>
</dbReference>
<dbReference type="SUPFAM" id="SSF47203">
    <property type="entry name" value="Acyl-CoA dehydrogenase C-terminal domain-like"/>
    <property type="match status" value="1"/>
</dbReference>
<keyword evidence="4" id="KW-0274">FAD</keyword>
<gene>
    <name evidence="8" type="ORF">GCM10023094_11360</name>
</gene>
<dbReference type="RefSeq" id="WP_345342802.1">
    <property type="nucleotide sequence ID" value="NZ_BAABFB010000024.1"/>
</dbReference>
<dbReference type="InterPro" id="IPR009100">
    <property type="entry name" value="AcylCoA_DH/oxidase_NM_dom_sf"/>
</dbReference>
<dbReference type="PANTHER" id="PTHR43884:SF20">
    <property type="entry name" value="ACYL-COA DEHYDROGENASE FADE28"/>
    <property type="match status" value="1"/>
</dbReference>
<keyword evidence="5" id="KW-0560">Oxidoreductase</keyword>
<protein>
    <submittedName>
        <fullName evidence="8">Acyl-CoA dehydrogenase family protein</fullName>
    </submittedName>
</protein>
<dbReference type="Pfam" id="PF00441">
    <property type="entry name" value="Acyl-CoA_dh_1"/>
    <property type="match status" value="1"/>
</dbReference>
<evidence type="ECO:0000256" key="3">
    <source>
        <dbReference type="ARBA" id="ARBA00022630"/>
    </source>
</evidence>
<organism evidence="8 9">
    <name type="scientific">Rhodococcus olei</name>
    <dbReference type="NCBI Taxonomy" id="2161675"/>
    <lineage>
        <taxon>Bacteria</taxon>
        <taxon>Bacillati</taxon>
        <taxon>Actinomycetota</taxon>
        <taxon>Actinomycetes</taxon>
        <taxon>Mycobacteriales</taxon>
        <taxon>Nocardiaceae</taxon>
        <taxon>Rhodococcus</taxon>
    </lineage>
</organism>
<comment type="caution">
    <text evidence="8">The sequence shown here is derived from an EMBL/GenBank/DDBJ whole genome shotgun (WGS) entry which is preliminary data.</text>
</comment>
<dbReference type="Pfam" id="PF02771">
    <property type="entry name" value="Acyl-CoA_dh_N"/>
    <property type="match status" value="1"/>
</dbReference>
<keyword evidence="9" id="KW-1185">Reference proteome</keyword>
<keyword evidence="3" id="KW-0285">Flavoprotein</keyword>
<dbReference type="InterPro" id="IPR009075">
    <property type="entry name" value="AcylCo_DH/oxidase_C"/>
</dbReference>
<dbReference type="Gene3D" id="1.20.140.10">
    <property type="entry name" value="Butyryl-CoA Dehydrogenase, subunit A, domain 3"/>
    <property type="match status" value="1"/>
</dbReference>
<dbReference type="Proteomes" id="UP001501183">
    <property type="component" value="Unassembled WGS sequence"/>
</dbReference>
<dbReference type="CDD" id="cd00567">
    <property type="entry name" value="ACAD"/>
    <property type="match status" value="1"/>
</dbReference>
<sequence length="367" mass="39804">MHLLLDRDQSDLRDTLRAFLAERAGITHTRTMIEDPRGFDRELWEALERELGVLSLVVPEQLGGSGVGQVERSIVCEELGRALVPSPYLASAVLATDVLVGLETPAATLLLKRIATGDIVACLADAPWTLDDLATASTDGSAWSIDGKTGPVLWGAEADVVVVRARTSDGFGWFQIEGSDPGLVRDSLERLDHVRRSARIQFRGATASPLATRESPGFHERIRALGTVALGSEQLGGMRRTVEATVDYAKERFQFGREIGSYQAVKHQLADMYSSLEQVESVVRYAVWAAEESPEELAAAADLVTAYVGPAYFAAASNAVRLHGGLGYTWEHHAHLFYKHAKGSELLMGTPAEARQRIATQLLAVTG</sequence>
<reference evidence="9" key="1">
    <citation type="journal article" date="2019" name="Int. J. Syst. Evol. Microbiol.">
        <title>The Global Catalogue of Microorganisms (GCM) 10K type strain sequencing project: providing services to taxonomists for standard genome sequencing and annotation.</title>
        <authorList>
            <consortium name="The Broad Institute Genomics Platform"/>
            <consortium name="The Broad Institute Genome Sequencing Center for Infectious Disease"/>
            <person name="Wu L."/>
            <person name="Ma J."/>
        </authorList>
    </citation>
    <scope>NUCLEOTIDE SEQUENCE [LARGE SCALE GENOMIC DNA]</scope>
    <source>
        <strain evidence="9">JCM 32206</strain>
    </source>
</reference>
<dbReference type="EMBL" id="BAABFB010000024">
    <property type="protein sequence ID" value="GAA4474903.1"/>
    <property type="molecule type" value="Genomic_DNA"/>
</dbReference>
<evidence type="ECO:0000313" key="8">
    <source>
        <dbReference type="EMBL" id="GAA4474903.1"/>
    </source>
</evidence>
<comment type="similarity">
    <text evidence="2">Belongs to the acyl-CoA dehydrogenase family.</text>
</comment>
<accession>A0ABP8NWI4</accession>
<dbReference type="InterPro" id="IPR046373">
    <property type="entry name" value="Acyl-CoA_Oxase/DH_mid-dom_sf"/>
</dbReference>
<evidence type="ECO:0000259" key="6">
    <source>
        <dbReference type="Pfam" id="PF00441"/>
    </source>
</evidence>
<comment type="cofactor">
    <cofactor evidence="1">
        <name>FAD</name>
        <dbReference type="ChEBI" id="CHEBI:57692"/>
    </cofactor>
</comment>
<proteinExistence type="inferred from homology"/>
<evidence type="ECO:0000256" key="5">
    <source>
        <dbReference type="ARBA" id="ARBA00023002"/>
    </source>
</evidence>
<evidence type="ECO:0000313" key="9">
    <source>
        <dbReference type="Proteomes" id="UP001501183"/>
    </source>
</evidence>
<name>A0ABP8NWI4_9NOCA</name>
<feature type="domain" description="Acyl-CoA dehydrogenase/oxidase N-terminal" evidence="7">
    <location>
        <begin position="8"/>
        <end position="90"/>
    </location>
</feature>
<dbReference type="InterPro" id="IPR037069">
    <property type="entry name" value="AcylCoA_DH/ox_N_sf"/>
</dbReference>
<evidence type="ECO:0000259" key="7">
    <source>
        <dbReference type="Pfam" id="PF02771"/>
    </source>
</evidence>
<dbReference type="InterPro" id="IPR013786">
    <property type="entry name" value="AcylCoA_DH/ox_N"/>
</dbReference>
<feature type="domain" description="Acyl-CoA dehydrogenase/oxidase C-terminal" evidence="6">
    <location>
        <begin position="229"/>
        <end position="362"/>
    </location>
</feature>
<evidence type="ECO:0000256" key="4">
    <source>
        <dbReference type="ARBA" id="ARBA00022827"/>
    </source>
</evidence>
<dbReference type="Gene3D" id="1.10.540.10">
    <property type="entry name" value="Acyl-CoA dehydrogenase/oxidase, N-terminal domain"/>
    <property type="match status" value="1"/>
</dbReference>
<evidence type="ECO:0000256" key="1">
    <source>
        <dbReference type="ARBA" id="ARBA00001974"/>
    </source>
</evidence>